<dbReference type="InterPro" id="IPR043549">
    <property type="entry name" value="C2C4C/C2C4D"/>
</dbReference>
<reference evidence="2" key="1">
    <citation type="journal article" date="2021" name="Cell">
        <title>Tracing the genetic footprints of vertebrate landing in non-teleost ray-finned fishes.</title>
        <authorList>
            <person name="Bi X."/>
            <person name="Wang K."/>
            <person name="Yang L."/>
            <person name="Pan H."/>
            <person name="Jiang H."/>
            <person name="Wei Q."/>
            <person name="Fang M."/>
            <person name="Yu H."/>
            <person name="Zhu C."/>
            <person name="Cai Y."/>
            <person name="He Y."/>
            <person name="Gan X."/>
            <person name="Zeng H."/>
            <person name="Yu D."/>
            <person name="Zhu Y."/>
            <person name="Jiang H."/>
            <person name="Qiu Q."/>
            <person name="Yang H."/>
            <person name="Zhang Y.E."/>
            <person name="Wang W."/>
            <person name="Zhu M."/>
            <person name="He S."/>
            <person name="Zhang G."/>
        </authorList>
    </citation>
    <scope>NUCLEOTIDE SEQUENCE</scope>
    <source>
        <strain evidence="2">Pddl_001</strain>
    </source>
</reference>
<comment type="caution">
    <text evidence="2">The sequence shown here is derived from an EMBL/GenBank/DDBJ whole genome shotgun (WGS) entry which is preliminary data.</text>
</comment>
<gene>
    <name evidence="2" type="primary">C2cd4d</name>
    <name evidence="2" type="ORF">GTO93_0019189</name>
</gene>
<dbReference type="Gene3D" id="2.60.40.150">
    <property type="entry name" value="C2 domain"/>
    <property type="match status" value="1"/>
</dbReference>
<dbReference type="PROSITE" id="PS50004">
    <property type="entry name" value="C2"/>
    <property type="match status" value="1"/>
</dbReference>
<protein>
    <submittedName>
        <fullName evidence="2">C2C4D protein</fullName>
    </submittedName>
</protein>
<dbReference type="InterPro" id="IPR035892">
    <property type="entry name" value="C2_domain_sf"/>
</dbReference>
<proteinExistence type="predicted"/>
<dbReference type="PANTHER" id="PTHR46291">
    <property type="entry name" value="C2 DOMAIN-CONTAINING PROTEIN"/>
    <property type="match status" value="1"/>
</dbReference>
<dbReference type="Proteomes" id="UP001166093">
    <property type="component" value="Unassembled WGS sequence"/>
</dbReference>
<dbReference type="InterPro" id="IPR000008">
    <property type="entry name" value="C2_dom"/>
</dbReference>
<accession>A0ABS2XMA7</accession>
<evidence type="ECO:0000313" key="3">
    <source>
        <dbReference type="Proteomes" id="UP001166093"/>
    </source>
</evidence>
<sequence>MDSGSSSEESPATPRRRATLAPPVLFQLDFICCQERLTKESRLPLRKGRAPRGELRLSAEFSGEQGRLRVRLVSGEGLYPPGFESRLVSCCVVVQLDPGRQQRQRSNVVKRSREPIFNEDFFFEGLSQGELDRRSLRFKVVNKGAGVKRDALLGEGEVGLASILPP</sequence>
<dbReference type="SUPFAM" id="SSF49562">
    <property type="entry name" value="C2 domain (Calcium/lipid-binding domain, CaLB)"/>
    <property type="match status" value="1"/>
</dbReference>
<dbReference type="SMART" id="SM00239">
    <property type="entry name" value="C2"/>
    <property type="match status" value="1"/>
</dbReference>
<dbReference type="PANTHER" id="PTHR46291:SF1">
    <property type="entry name" value="C2 CALCIUM-DEPENDENT DOMAIN-CONTAINING PROTEIN 4D"/>
    <property type="match status" value="1"/>
</dbReference>
<evidence type="ECO:0000313" key="2">
    <source>
        <dbReference type="EMBL" id="MBN3275062.1"/>
    </source>
</evidence>
<feature type="non-terminal residue" evidence="2">
    <location>
        <position position="166"/>
    </location>
</feature>
<dbReference type="CDD" id="cd00030">
    <property type="entry name" value="C2"/>
    <property type="match status" value="1"/>
</dbReference>
<dbReference type="Pfam" id="PF00168">
    <property type="entry name" value="C2"/>
    <property type="match status" value="1"/>
</dbReference>
<keyword evidence="3" id="KW-1185">Reference proteome</keyword>
<feature type="domain" description="C2" evidence="1">
    <location>
        <begin position="51"/>
        <end position="166"/>
    </location>
</feature>
<name>A0ABS2XMA7_POLSP</name>
<dbReference type="EMBL" id="JAAWVQ010047304">
    <property type="protein sequence ID" value="MBN3275062.1"/>
    <property type="molecule type" value="Genomic_DNA"/>
</dbReference>
<feature type="non-terminal residue" evidence="2">
    <location>
        <position position="1"/>
    </location>
</feature>
<organism evidence="2 3">
    <name type="scientific">Polyodon spathula</name>
    <name type="common">North American paddlefish</name>
    <name type="synonym">Squalus spathula</name>
    <dbReference type="NCBI Taxonomy" id="7913"/>
    <lineage>
        <taxon>Eukaryota</taxon>
        <taxon>Metazoa</taxon>
        <taxon>Chordata</taxon>
        <taxon>Craniata</taxon>
        <taxon>Vertebrata</taxon>
        <taxon>Euteleostomi</taxon>
        <taxon>Actinopterygii</taxon>
        <taxon>Chondrostei</taxon>
        <taxon>Acipenseriformes</taxon>
        <taxon>Polyodontidae</taxon>
        <taxon>Polyodon</taxon>
    </lineage>
</organism>
<evidence type="ECO:0000259" key="1">
    <source>
        <dbReference type="PROSITE" id="PS50004"/>
    </source>
</evidence>